<evidence type="ECO:0000256" key="1">
    <source>
        <dbReference type="ARBA" id="ARBA00004227"/>
    </source>
</evidence>
<gene>
    <name evidence="5" type="ORF">JD844_005999</name>
</gene>
<accession>A0ABQ7TQ51</accession>
<dbReference type="InterPro" id="IPR036430">
    <property type="entry name" value="RNase_T2-like_sf"/>
</dbReference>
<evidence type="ECO:0000313" key="5">
    <source>
        <dbReference type="EMBL" id="KAH0631594.1"/>
    </source>
</evidence>
<dbReference type="PANTHER" id="PTHR11240">
    <property type="entry name" value="RIBONUCLEASE T2"/>
    <property type="match status" value="1"/>
</dbReference>
<reference evidence="5 6" key="1">
    <citation type="journal article" date="2022" name="Gigascience">
        <title>A chromosome-level genome assembly and annotation of the desert horned lizard, Phrynosoma platyrhinos, provides insight into chromosomal rearrangements among reptiles.</title>
        <authorList>
            <person name="Koochekian N."/>
            <person name="Ascanio A."/>
            <person name="Farleigh K."/>
            <person name="Card D.C."/>
            <person name="Schield D.R."/>
            <person name="Castoe T.A."/>
            <person name="Jezkova T."/>
        </authorList>
    </citation>
    <scope>NUCLEOTIDE SEQUENCE [LARGE SCALE GENOMIC DNA]</scope>
    <source>
        <strain evidence="5">NK-2021</strain>
    </source>
</reference>
<comment type="subcellular location">
    <subcellularLocation>
        <location evidence="1">Lysosome lumen</location>
    </subcellularLocation>
</comment>
<feature type="chain" id="PRO_5046221714" evidence="4">
    <location>
        <begin position="27"/>
        <end position="147"/>
    </location>
</feature>
<name>A0ABQ7TQ51_PHRPL</name>
<dbReference type="PROSITE" id="PS00530">
    <property type="entry name" value="RNASE_T2_1"/>
    <property type="match status" value="1"/>
</dbReference>
<dbReference type="Pfam" id="PF00445">
    <property type="entry name" value="Ribonuclease_T2"/>
    <property type="match status" value="1"/>
</dbReference>
<dbReference type="InterPro" id="IPR001568">
    <property type="entry name" value="RNase_T2-like"/>
</dbReference>
<evidence type="ECO:0000313" key="6">
    <source>
        <dbReference type="Proteomes" id="UP000826234"/>
    </source>
</evidence>
<evidence type="ECO:0000256" key="3">
    <source>
        <dbReference type="RuleBase" id="RU004328"/>
    </source>
</evidence>
<sequence>MGKLAVLWFLCLLHNGVLWLLVLVRCEEPLRQSVAVRSGYCPWECMTFVQMWPGSFCVALATRFDCVIPKTANNWTIHGLWPSDIEECCHYWYLFPSDLNTAQLMHLRGEKEWKKHGTCAGCVETLNSPNKYFRAALSLHTKYNIDR</sequence>
<dbReference type="Gene3D" id="3.90.730.10">
    <property type="entry name" value="Ribonuclease T2-like"/>
    <property type="match status" value="1"/>
</dbReference>
<dbReference type="EMBL" id="JAIPUX010000035">
    <property type="protein sequence ID" value="KAH0631594.1"/>
    <property type="molecule type" value="Genomic_DNA"/>
</dbReference>
<organism evidence="5 6">
    <name type="scientific">Phrynosoma platyrhinos</name>
    <name type="common">Desert horned lizard</name>
    <dbReference type="NCBI Taxonomy" id="52577"/>
    <lineage>
        <taxon>Eukaryota</taxon>
        <taxon>Metazoa</taxon>
        <taxon>Chordata</taxon>
        <taxon>Craniata</taxon>
        <taxon>Vertebrata</taxon>
        <taxon>Euteleostomi</taxon>
        <taxon>Lepidosauria</taxon>
        <taxon>Squamata</taxon>
        <taxon>Bifurcata</taxon>
        <taxon>Unidentata</taxon>
        <taxon>Episquamata</taxon>
        <taxon>Toxicofera</taxon>
        <taxon>Iguania</taxon>
        <taxon>Phrynosomatidae</taxon>
        <taxon>Phrynosomatinae</taxon>
        <taxon>Phrynosoma</taxon>
    </lineage>
</organism>
<dbReference type="InterPro" id="IPR018188">
    <property type="entry name" value="RNase_T2_His_AS_1"/>
</dbReference>
<keyword evidence="6" id="KW-1185">Reference proteome</keyword>
<evidence type="ECO:0000256" key="2">
    <source>
        <dbReference type="ARBA" id="ARBA00007469"/>
    </source>
</evidence>
<dbReference type="PANTHER" id="PTHR11240:SF85">
    <property type="entry name" value="RIBONUCLEASE T2"/>
    <property type="match status" value="1"/>
</dbReference>
<comment type="caution">
    <text evidence="5">The sequence shown here is derived from an EMBL/GenBank/DDBJ whole genome shotgun (WGS) entry which is preliminary data.</text>
</comment>
<feature type="signal peptide" evidence="4">
    <location>
        <begin position="1"/>
        <end position="26"/>
    </location>
</feature>
<dbReference type="SUPFAM" id="SSF55895">
    <property type="entry name" value="Ribonuclease Rh-like"/>
    <property type="match status" value="1"/>
</dbReference>
<comment type="similarity">
    <text evidence="2 3">Belongs to the RNase T2 family.</text>
</comment>
<dbReference type="Proteomes" id="UP000826234">
    <property type="component" value="Unassembled WGS sequence"/>
</dbReference>
<protein>
    <submittedName>
        <fullName evidence="5">Uncharacterized protein</fullName>
    </submittedName>
</protein>
<keyword evidence="4" id="KW-0732">Signal</keyword>
<evidence type="ECO:0000256" key="4">
    <source>
        <dbReference type="SAM" id="SignalP"/>
    </source>
</evidence>
<proteinExistence type="inferred from homology"/>